<proteinExistence type="predicted"/>
<dbReference type="OrthoDB" id="9154408at2"/>
<comment type="caution">
    <text evidence="1">The sequence shown here is derived from an EMBL/GenBank/DDBJ whole genome shotgun (WGS) entry which is preliminary data.</text>
</comment>
<name>A0A437JRP7_9BURK</name>
<protein>
    <recommendedName>
        <fullName evidence="3">Response regulator</fullName>
    </recommendedName>
</protein>
<dbReference type="AlphaFoldDB" id="A0A437JRP7"/>
<reference evidence="1 2" key="1">
    <citation type="submission" date="2019-01" db="EMBL/GenBank/DDBJ databases">
        <authorList>
            <person name="Chen W.-M."/>
        </authorList>
    </citation>
    <scope>NUCLEOTIDE SEQUENCE [LARGE SCALE GENOMIC DNA]</scope>
    <source>
        <strain evidence="1 2">ICH-3</strain>
    </source>
</reference>
<dbReference type="EMBL" id="SACT01000007">
    <property type="protein sequence ID" value="RVT49621.1"/>
    <property type="molecule type" value="Genomic_DNA"/>
</dbReference>
<evidence type="ECO:0000313" key="2">
    <source>
        <dbReference type="Proteomes" id="UP000288178"/>
    </source>
</evidence>
<dbReference type="RefSeq" id="WP_128199793.1">
    <property type="nucleotide sequence ID" value="NZ_SACT01000007.1"/>
</dbReference>
<keyword evidence="2" id="KW-1185">Reference proteome</keyword>
<accession>A0A437JRP7</accession>
<evidence type="ECO:0000313" key="1">
    <source>
        <dbReference type="EMBL" id="RVT49621.1"/>
    </source>
</evidence>
<organism evidence="1 2">
    <name type="scientific">Rubrivivax albus</name>
    <dbReference type="NCBI Taxonomy" id="2499835"/>
    <lineage>
        <taxon>Bacteria</taxon>
        <taxon>Pseudomonadati</taxon>
        <taxon>Pseudomonadota</taxon>
        <taxon>Betaproteobacteria</taxon>
        <taxon>Burkholderiales</taxon>
        <taxon>Sphaerotilaceae</taxon>
        <taxon>Rubrivivax</taxon>
    </lineage>
</organism>
<evidence type="ECO:0008006" key="3">
    <source>
        <dbReference type="Google" id="ProtNLM"/>
    </source>
</evidence>
<dbReference type="Proteomes" id="UP000288178">
    <property type="component" value="Unassembled WGS sequence"/>
</dbReference>
<gene>
    <name evidence="1" type="ORF">ENE75_18390</name>
</gene>
<sequence length="152" mass="16532">MSQRILLARPHAFIVNEMRPFLLEAGFSPVKPESKVQLLEELGRPAQGIVISTAVSSNVEGDAEAVFRWVREKQPNVPVAFAGMTDARFMRLAVEQAVKALVHQPVITGAADYLAAARGHTRSGVFLFLRKDDLSPGAGRQVAMAALRAHFA</sequence>